<evidence type="ECO:0000313" key="2">
    <source>
        <dbReference type="EMBL" id="PWY74308.1"/>
    </source>
</evidence>
<keyword evidence="1" id="KW-0812">Transmembrane</keyword>
<evidence type="ECO:0000256" key="1">
    <source>
        <dbReference type="SAM" id="Phobius"/>
    </source>
</evidence>
<comment type="caution">
    <text evidence="2">The sequence shown here is derived from an EMBL/GenBank/DDBJ whole genome shotgun (WGS) entry which is preliminary data.</text>
</comment>
<keyword evidence="1" id="KW-0472">Membrane</keyword>
<protein>
    <submittedName>
        <fullName evidence="2">Uncharacterized protein</fullName>
    </submittedName>
</protein>
<proteinExistence type="predicted"/>
<dbReference type="RefSeq" id="XP_025396955.1">
    <property type="nucleotide sequence ID" value="XM_025537818.1"/>
</dbReference>
<dbReference type="AlphaFoldDB" id="A0A317VMZ8"/>
<feature type="transmembrane region" description="Helical" evidence="1">
    <location>
        <begin position="91"/>
        <end position="115"/>
    </location>
</feature>
<reference evidence="2 3" key="1">
    <citation type="submission" date="2016-12" db="EMBL/GenBank/DDBJ databases">
        <title>The genomes of Aspergillus section Nigri reveals drivers in fungal speciation.</title>
        <authorList>
            <consortium name="DOE Joint Genome Institute"/>
            <person name="Vesth T.C."/>
            <person name="Nybo J."/>
            <person name="Theobald S."/>
            <person name="Brandl J."/>
            <person name="Frisvad J.C."/>
            <person name="Nielsen K.F."/>
            <person name="Lyhne E.K."/>
            <person name="Kogle M.E."/>
            <person name="Kuo A."/>
            <person name="Riley R."/>
            <person name="Clum A."/>
            <person name="Nolan M."/>
            <person name="Lipzen A."/>
            <person name="Salamov A."/>
            <person name="Henrissat B."/>
            <person name="Wiebenga A."/>
            <person name="De Vries R.P."/>
            <person name="Grigoriev I.V."/>
            <person name="Mortensen U.H."/>
            <person name="Andersen M.R."/>
            <person name="Baker S.E."/>
        </authorList>
    </citation>
    <scope>NUCLEOTIDE SEQUENCE [LARGE SCALE GENOMIC DNA]</scope>
    <source>
        <strain evidence="2 3">CBS 117.55</strain>
    </source>
</reference>
<dbReference type="GeneID" id="37060055"/>
<organism evidence="2 3">
    <name type="scientific">Aspergillus heteromorphus CBS 117.55</name>
    <dbReference type="NCBI Taxonomy" id="1448321"/>
    <lineage>
        <taxon>Eukaryota</taxon>
        <taxon>Fungi</taxon>
        <taxon>Dikarya</taxon>
        <taxon>Ascomycota</taxon>
        <taxon>Pezizomycotina</taxon>
        <taxon>Eurotiomycetes</taxon>
        <taxon>Eurotiomycetidae</taxon>
        <taxon>Eurotiales</taxon>
        <taxon>Aspergillaceae</taxon>
        <taxon>Aspergillus</taxon>
        <taxon>Aspergillus subgen. Circumdati</taxon>
    </lineage>
</organism>
<name>A0A317VMZ8_9EURO</name>
<dbReference type="VEuPathDB" id="FungiDB:BO70DRAFT_104174"/>
<keyword evidence="1" id="KW-1133">Transmembrane helix</keyword>
<gene>
    <name evidence="2" type="ORF">BO70DRAFT_104174</name>
</gene>
<dbReference type="Proteomes" id="UP000247233">
    <property type="component" value="Unassembled WGS sequence"/>
</dbReference>
<keyword evidence="3" id="KW-1185">Reference proteome</keyword>
<accession>A0A317VMZ8</accession>
<sequence>MAWLKVTVTVRNIGLIISHPNQEMERLFFKDPWARCDDKVDDPVIIRQTHLPCPISIPSASPMGVSWYGTSSTQKRPLQSQTPIRNIVDGLFLFLLLLSETLLRLALAGTLLQLIHIQNFSGSWSRNLFMA</sequence>
<evidence type="ECO:0000313" key="3">
    <source>
        <dbReference type="Proteomes" id="UP000247233"/>
    </source>
</evidence>
<dbReference type="EMBL" id="MSFL01000023">
    <property type="protein sequence ID" value="PWY74308.1"/>
    <property type="molecule type" value="Genomic_DNA"/>
</dbReference>